<protein>
    <submittedName>
        <fullName evidence="1">Uncharacterized protein</fullName>
    </submittedName>
</protein>
<organism evidence="1 2">
    <name type="scientific">Actinomadura rudentiformis</name>
    <dbReference type="NCBI Taxonomy" id="359158"/>
    <lineage>
        <taxon>Bacteria</taxon>
        <taxon>Bacillati</taxon>
        <taxon>Actinomycetota</taxon>
        <taxon>Actinomycetes</taxon>
        <taxon>Streptosporangiales</taxon>
        <taxon>Thermomonosporaceae</taxon>
        <taxon>Actinomadura</taxon>
    </lineage>
</organism>
<accession>A0A6H9YW13</accession>
<name>A0A6H9YW13_9ACTN</name>
<evidence type="ECO:0000313" key="2">
    <source>
        <dbReference type="Proteomes" id="UP000468735"/>
    </source>
</evidence>
<sequence length="126" mass="14195">MTGAPTHPFHLSLAQEEVAYEYGQRLMVRLIAHQGVTATISRSRQGPPEVSVGAQFMLGEDLIGLRMHVWPRHGDSALSWYRDRLLKQRRYFQYVRPLTELDLLAADLARTLRRRAAALGPTGIGS</sequence>
<reference evidence="1 2" key="1">
    <citation type="submission" date="2019-09" db="EMBL/GenBank/DDBJ databases">
        <title>Actinomadura physcomitrii sp. nov., a novel actinomycete isolated from moss [Physcomitrium sphaericum (Ludw) Fuernr].</title>
        <authorList>
            <person name="Zhuang X."/>
            <person name="Liu C."/>
        </authorList>
    </citation>
    <scope>NUCLEOTIDE SEQUENCE [LARGE SCALE GENOMIC DNA]</scope>
    <source>
        <strain evidence="1 2">HMC1</strain>
    </source>
</reference>
<keyword evidence="2" id="KW-1185">Reference proteome</keyword>
<comment type="caution">
    <text evidence="1">The sequence shown here is derived from an EMBL/GenBank/DDBJ whole genome shotgun (WGS) entry which is preliminary data.</text>
</comment>
<gene>
    <name evidence="1" type="ORF">F8566_30415</name>
</gene>
<proteinExistence type="predicted"/>
<dbReference type="RefSeq" id="WP_151565274.1">
    <property type="nucleotide sequence ID" value="NZ_WBMT01000015.1"/>
</dbReference>
<evidence type="ECO:0000313" key="1">
    <source>
        <dbReference type="EMBL" id="KAB2344906.1"/>
    </source>
</evidence>
<dbReference type="EMBL" id="WBMT01000015">
    <property type="protein sequence ID" value="KAB2344906.1"/>
    <property type="molecule type" value="Genomic_DNA"/>
</dbReference>
<dbReference type="Proteomes" id="UP000468735">
    <property type="component" value="Unassembled WGS sequence"/>
</dbReference>
<dbReference type="AlphaFoldDB" id="A0A6H9YW13"/>